<protein>
    <submittedName>
        <fullName evidence="2">GNAT family N-acetyltransferase</fullName>
    </submittedName>
</protein>
<dbReference type="PANTHER" id="PTHR43792:SF1">
    <property type="entry name" value="N-ACETYLTRANSFERASE DOMAIN-CONTAINING PROTEIN"/>
    <property type="match status" value="1"/>
</dbReference>
<name>A0ABY9TEF8_BREBE</name>
<dbReference type="InterPro" id="IPR000182">
    <property type="entry name" value="GNAT_dom"/>
</dbReference>
<dbReference type="SUPFAM" id="SSF55729">
    <property type="entry name" value="Acyl-CoA N-acyltransferases (Nat)"/>
    <property type="match status" value="1"/>
</dbReference>
<organism evidence="2 3">
    <name type="scientific">Brevibacillus brevis</name>
    <name type="common">Bacillus brevis</name>
    <dbReference type="NCBI Taxonomy" id="1393"/>
    <lineage>
        <taxon>Bacteria</taxon>
        <taxon>Bacillati</taxon>
        <taxon>Bacillota</taxon>
        <taxon>Bacilli</taxon>
        <taxon>Bacillales</taxon>
        <taxon>Paenibacillaceae</taxon>
        <taxon>Brevibacillus</taxon>
    </lineage>
</organism>
<feature type="domain" description="N-acetyltransferase" evidence="1">
    <location>
        <begin position="9"/>
        <end position="168"/>
    </location>
</feature>
<dbReference type="RefSeq" id="WP_310772352.1">
    <property type="nucleotide sequence ID" value="NZ_CP134050.1"/>
</dbReference>
<dbReference type="EMBL" id="CP134050">
    <property type="protein sequence ID" value="WNC17038.1"/>
    <property type="molecule type" value="Genomic_DNA"/>
</dbReference>
<dbReference type="Gene3D" id="3.40.630.30">
    <property type="match status" value="1"/>
</dbReference>
<evidence type="ECO:0000313" key="3">
    <source>
        <dbReference type="Proteomes" id="UP001256827"/>
    </source>
</evidence>
<dbReference type="Pfam" id="PF13302">
    <property type="entry name" value="Acetyltransf_3"/>
    <property type="match status" value="1"/>
</dbReference>
<gene>
    <name evidence="2" type="ORF">RGB73_12235</name>
</gene>
<dbReference type="Proteomes" id="UP001256827">
    <property type="component" value="Chromosome"/>
</dbReference>
<accession>A0ABY9TEF8</accession>
<dbReference type="PANTHER" id="PTHR43792">
    <property type="entry name" value="GNAT FAMILY, PUTATIVE (AFU_ORTHOLOGUE AFUA_3G00765)-RELATED-RELATED"/>
    <property type="match status" value="1"/>
</dbReference>
<dbReference type="InterPro" id="IPR051531">
    <property type="entry name" value="N-acetyltransferase"/>
</dbReference>
<dbReference type="PROSITE" id="PS51186">
    <property type="entry name" value="GNAT"/>
    <property type="match status" value="1"/>
</dbReference>
<proteinExistence type="predicted"/>
<evidence type="ECO:0000259" key="1">
    <source>
        <dbReference type="PROSITE" id="PS51186"/>
    </source>
</evidence>
<dbReference type="InterPro" id="IPR016181">
    <property type="entry name" value="Acyl_CoA_acyltransferase"/>
</dbReference>
<evidence type="ECO:0000313" key="2">
    <source>
        <dbReference type="EMBL" id="WNC17038.1"/>
    </source>
</evidence>
<sequence>MKVMETDRLLLRYQTQDDAAFVLQLVNDPQWLQYIGDRGVRTLEDARAYIANGAMRMYEQYGFGLFLVERKEDSTPLGICGLVKRDGLDDIDIGFAFLPAYRAQGYAYEAASAVMEYAVNKLGLARVVAITTQDNDASARLLQKIGLRFERLFQLPGDPDVLKLFSYDSTQADRGTEMPRK</sequence>
<reference evidence="2 3" key="1">
    <citation type="submission" date="2023-09" db="EMBL/GenBank/DDBJ databases">
        <title>Complete Genome and Methylome dissection of Bacillus brevis NEB573 original source of BbsI restriction endonuclease.</title>
        <authorList>
            <person name="Fomenkov A."/>
            <person name="Roberts R.D."/>
        </authorList>
    </citation>
    <scope>NUCLEOTIDE SEQUENCE [LARGE SCALE GENOMIC DNA]</scope>
    <source>
        <strain evidence="2 3">NEB573</strain>
    </source>
</reference>
<keyword evidence="3" id="KW-1185">Reference proteome</keyword>